<name>A0A4R8QHG1_9PEZI</name>
<feature type="compositionally biased region" description="Basic and acidic residues" evidence="2">
    <location>
        <begin position="1695"/>
        <end position="1705"/>
    </location>
</feature>
<feature type="region of interest" description="Disordered" evidence="2">
    <location>
        <begin position="1567"/>
        <end position="1600"/>
    </location>
</feature>
<feature type="compositionally biased region" description="Polar residues" evidence="2">
    <location>
        <begin position="818"/>
        <end position="833"/>
    </location>
</feature>
<feature type="coiled-coil region" evidence="1">
    <location>
        <begin position="302"/>
        <end position="503"/>
    </location>
</feature>
<keyword evidence="4" id="KW-1185">Reference proteome</keyword>
<comment type="caution">
    <text evidence="3">The sequence shown here is derived from an EMBL/GenBank/DDBJ whole genome shotgun (WGS) entry which is preliminary data.</text>
</comment>
<feature type="region of interest" description="Disordered" evidence="2">
    <location>
        <begin position="244"/>
        <end position="292"/>
    </location>
</feature>
<dbReference type="Proteomes" id="UP000295083">
    <property type="component" value="Unassembled WGS sequence"/>
</dbReference>
<feature type="region of interest" description="Disordered" evidence="2">
    <location>
        <begin position="1221"/>
        <end position="1247"/>
    </location>
</feature>
<feature type="region of interest" description="Disordered" evidence="2">
    <location>
        <begin position="581"/>
        <end position="698"/>
    </location>
</feature>
<feature type="region of interest" description="Disordered" evidence="2">
    <location>
        <begin position="959"/>
        <end position="992"/>
    </location>
</feature>
<organism evidence="3 4">
    <name type="scientific">Colletotrichum spinosum</name>
    <dbReference type="NCBI Taxonomy" id="1347390"/>
    <lineage>
        <taxon>Eukaryota</taxon>
        <taxon>Fungi</taxon>
        <taxon>Dikarya</taxon>
        <taxon>Ascomycota</taxon>
        <taxon>Pezizomycotina</taxon>
        <taxon>Sordariomycetes</taxon>
        <taxon>Hypocreomycetidae</taxon>
        <taxon>Glomerellales</taxon>
        <taxon>Glomerellaceae</taxon>
        <taxon>Colletotrichum</taxon>
        <taxon>Colletotrichum orbiculare species complex</taxon>
    </lineage>
</organism>
<feature type="compositionally biased region" description="Basic and acidic residues" evidence="2">
    <location>
        <begin position="1585"/>
        <end position="1596"/>
    </location>
</feature>
<evidence type="ECO:0000256" key="1">
    <source>
        <dbReference type="SAM" id="Coils"/>
    </source>
</evidence>
<feature type="compositionally biased region" description="Basic and acidic residues" evidence="2">
    <location>
        <begin position="1631"/>
        <end position="1645"/>
    </location>
</feature>
<feature type="region of interest" description="Disordered" evidence="2">
    <location>
        <begin position="1620"/>
        <end position="1705"/>
    </location>
</feature>
<protein>
    <submittedName>
        <fullName evidence="3">Uncharacterized protein</fullName>
    </submittedName>
</protein>
<feature type="region of interest" description="Disordered" evidence="2">
    <location>
        <begin position="503"/>
        <end position="524"/>
    </location>
</feature>
<feature type="coiled-coil region" evidence="1">
    <location>
        <begin position="87"/>
        <end position="154"/>
    </location>
</feature>
<feature type="compositionally biased region" description="Basic and acidic residues" evidence="2">
    <location>
        <begin position="609"/>
        <end position="619"/>
    </location>
</feature>
<evidence type="ECO:0000313" key="4">
    <source>
        <dbReference type="Proteomes" id="UP000295083"/>
    </source>
</evidence>
<feature type="region of interest" description="Disordered" evidence="2">
    <location>
        <begin position="1438"/>
        <end position="1501"/>
    </location>
</feature>
<gene>
    <name evidence="3" type="ORF">C8035_v007229</name>
</gene>
<dbReference type="Gene3D" id="1.10.287.1490">
    <property type="match status" value="1"/>
</dbReference>
<proteinExistence type="predicted"/>
<feature type="compositionally biased region" description="Basic and acidic residues" evidence="2">
    <location>
        <begin position="638"/>
        <end position="649"/>
    </location>
</feature>
<feature type="compositionally biased region" description="Basic and acidic residues" evidence="2">
    <location>
        <begin position="655"/>
        <end position="698"/>
    </location>
</feature>
<reference evidence="3 4" key="1">
    <citation type="submission" date="2018-11" db="EMBL/GenBank/DDBJ databases">
        <title>Genome sequence and assembly of Colletotrichum spinosum.</title>
        <authorList>
            <person name="Gan P."/>
            <person name="Shirasu K."/>
        </authorList>
    </citation>
    <scope>NUCLEOTIDE SEQUENCE [LARGE SCALE GENOMIC DNA]</scope>
    <source>
        <strain evidence="3 4">CBS 515.97</strain>
    </source>
</reference>
<feature type="region of interest" description="Disordered" evidence="2">
    <location>
        <begin position="38"/>
        <end position="70"/>
    </location>
</feature>
<feature type="region of interest" description="Disordered" evidence="2">
    <location>
        <begin position="1078"/>
        <end position="1109"/>
    </location>
</feature>
<keyword evidence="1" id="KW-0175">Coiled coil</keyword>
<evidence type="ECO:0000313" key="3">
    <source>
        <dbReference type="EMBL" id="TDZ38317.1"/>
    </source>
</evidence>
<feature type="region of interest" description="Disordered" evidence="2">
    <location>
        <begin position="818"/>
        <end position="840"/>
    </location>
</feature>
<feature type="coiled-coil region" evidence="1">
    <location>
        <begin position="1346"/>
        <end position="1405"/>
    </location>
</feature>
<feature type="coiled-coil region" evidence="1">
    <location>
        <begin position="1156"/>
        <end position="1220"/>
    </location>
</feature>
<feature type="compositionally biased region" description="Basic and acidic residues" evidence="2">
    <location>
        <begin position="264"/>
        <end position="273"/>
    </location>
</feature>
<feature type="compositionally biased region" description="Low complexity" evidence="2">
    <location>
        <begin position="623"/>
        <end position="637"/>
    </location>
</feature>
<dbReference type="EMBL" id="QAPG01000017">
    <property type="protein sequence ID" value="TDZ38317.1"/>
    <property type="molecule type" value="Genomic_DNA"/>
</dbReference>
<feature type="compositionally biased region" description="Basic and acidic residues" evidence="2">
    <location>
        <begin position="589"/>
        <end position="600"/>
    </location>
</feature>
<feature type="compositionally biased region" description="Low complexity" evidence="2">
    <location>
        <begin position="1085"/>
        <end position="1101"/>
    </location>
</feature>
<feature type="compositionally biased region" description="Basic and acidic residues" evidence="2">
    <location>
        <begin position="1474"/>
        <end position="1491"/>
    </location>
</feature>
<feature type="compositionally biased region" description="Polar residues" evidence="2">
    <location>
        <begin position="1228"/>
        <end position="1247"/>
    </location>
</feature>
<accession>A0A4R8QHG1</accession>
<evidence type="ECO:0000256" key="2">
    <source>
        <dbReference type="SAM" id="MobiDB-lite"/>
    </source>
</evidence>
<dbReference type="PANTHER" id="PTHR18916">
    <property type="entry name" value="DYNACTIN 1-RELATED MICROTUBULE-BINDING"/>
    <property type="match status" value="1"/>
</dbReference>
<sequence>MEIKLQESNAALTDLQAKKPAEESDIVVSLQADIYTLREKSSQDTKDKNKAEDELERRQADFKRRDDEYHREMNRMEDMCASRDKEIAELSQTVEGLREKLTEEKRTVMALREAEPTFLVDGQNLPKKEYAKLLDNRRAQVEDLEYRLQESKADRDYFNGLSVEEVQSVFESILKGFGLLTEEAVSGYLSAEEAENLDLEWLARSAGELSSYTRAMVVDGTAMAPSNASSPGLRNIRGERVSDLQKSLAADMEEESPLSASVNLKDELEEARSSRSNSEASETHFTSAGDGAVSAVDHESALAEVKAHRDEALREVEKLKVSAKKQQQIVLGLQQNVKDTKASVQELRRQLAKSSHDNTQIRTSLEDGQEMLETRKAEIRHQNTLLNRADAECRRLQAELGKAESDLEVWQSIGDTVGKENKELKARIKDMESELTAKQSTVALLAEQVKHAQSDNDAAKEGARQVDEAQAEVERLQLTIERLTEQLSQAEVKEKRLAKHEKDLNKRLSDARSEIAEHTSHERDVAAKAMEQALKQKESQIESLKIDIESGWQNLREKDAEIQKLRNKLGDAQDTLEAARNQLQQQKQPRGEIEDPKVALDDAQTQTERSVELDRDPSEHQSTLETALAEAQEAAGASRRELEELRATHEAVQTRSREDSESATRLREAQNARETAEPEAREAENRLRETEAQLEDNKKQLTDAKLEVEGYKVALVDARLERRRDAVAHEKALKEAEKASKEITKALNEAQRARDETHEVLEETRQALDEALLAAKGEASGPRDNNIVMPMDELDALIGLLRQDKAIFDDLLQTGQAASTNETAENSPSSQTSWEEDVRDHDTVPDLRRLFYEGRYMEARNRMADLRNRKNAMWHDKHNLLWRHRRAIDRRDSLDAQVQAIDAGEGSGDRETILQEMRAIDAVLEPIFDELDKRAKTVERMICFHGQMFNSLLRGLGNPPPGPALRRPAVENAPATSPTAGDVPEPPLPPEPTRPEIAAFGGELGWYAFPGVQRGPDETPRSNFDREIAEYAPRSFQDRVDHVLHLINQIQVNTEACAAQNVTIRSFRQSAAADFLDDDNMSIPSDGSASSSGVDSNASSATGNPNTGAAVRVFPLDVSEAWGQMERNLDALPPLLEDLFMGVEELARAGVNVDNYDRLQTRCNQLALELEEIDGEQQINEPIENEADLRGQIHRLQGEVERIEETNRNLTEALTNAGRETIPHSNEGAETNTQETTDGVNKESASLGQEARIRDLEAQVRAANERMREMQEASLLADKDLVTKRAEAATLHHQLRQVRSDLAKAKTDFERDRIELTSSLDATVQACVEEALATQEAAQQTDMNDYQAIVDSLQAANRRITELQSEVNRHLRTENGPAEVNKMRIMELENDLALAQQKNDEYHTLIVTLRQDLQRAADMEDEAQVWAVRDALLRHAHNRVGFPDPGFSDDEDDDDDDDAGPASGGNGDSGMSGEQREFEKRLRDQLRDSQKQRRRDIRSFQQQKEELRRELQEEHGKALEAVREVLAKTEAELALAQENRTSLVARVEELEEQLRALEEDYLGGAIQETTSGEEVEQVPATSDEGDGHQGPEKEVGDVPVTAEAERDAVTGMMKAGLDNAAHEANSSPKTQETRPETKGASKPAKDLGAADGRSRLMGRPNTEKMAKSRKVVLEAQPNTTKPASGQRGQAEGEEQQGRRAKTEKMAGERVVVWEPRPDMMAPDGKMEEGHYVVRIFWAICRCIKSHIISWVVMGRFALACLAHGPVGDQVPSPKHAAVFIVDVFWLVGFWTVFRALVSALSAKEMWEYANGLTRGYYLDTQLNPEVHNKWWMGIDSRFLPGLSQLTGRSAAALLQSILKAMLTETSSRPAW</sequence>
<feature type="compositionally biased region" description="Acidic residues" evidence="2">
    <location>
        <begin position="1447"/>
        <end position="1459"/>
    </location>
</feature>